<evidence type="ECO:0000313" key="2">
    <source>
        <dbReference type="EMBL" id="KAK2833053.1"/>
    </source>
</evidence>
<name>A0AA88M8P5_CHASR</name>
<dbReference type="AlphaFoldDB" id="A0AA88M8P5"/>
<feature type="region of interest" description="Disordered" evidence="1">
    <location>
        <begin position="127"/>
        <end position="167"/>
    </location>
</feature>
<gene>
    <name evidence="2" type="ORF">Q5P01_016942</name>
</gene>
<comment type="caution">
    <text evidence="2">The sequence shown here is derived from an EMBL/GenBank/DDBJ whole genome shotgun (WGS) entry which is preliminary data.</text>
</comment>
<keyword evidence="3" id="KW-1185">Reference proteome</keyword>
<proteinExistence type="predicted"/>
<reference evidence="2" key="1">
    <citation type="submission" date="2023-07" db="EMBL/GenBank/DDBJ databases">
        <title>Chromosome-level Genome Assembly of Striped Snakehead (Channa striata).</title>
        <authorList>
            <person name="Liu H."/>
        </authorList>
    </citation>
    <scope>NUCLEOTIDE SEQUENCE</scope>
    <source>
        <strain evidence="2">Gz</strain>
        <tissue evidence="2">Muscle</tissue>
    </source>
</reference>
<feature type="region of interest" description="Disordered" evidence="1">
    <location>
        <begin position="1"/>
        <end position="86"/>
    </location>
</feature>
<sequence>MAASVFSTPQVDLPHFLSPQPSDTARRRQRFHPSAASAAEAPGPEHNLGQRVPARLSTNMPAQHNAHHHEAEHRRREQPHPQDRGRNTGWQAFCLHMRRINPHSGSHLYSFIGLWCLLNQSVKGWPDGASPAHPPQTGSCKIQPTPGFFSLHKKPNSNPQTTPEKRE</sequence>
<feature type="compositionally biased region" description="Polar residues" evidence="1">
    <location>
        <begin position="156"/>
        <end position="167"/>
    </location>
</feature>
<feature type="compositionally biased region" description="Polar residues" evidence="1">
    <location>
        <begin position="1"/>
        <end position="10"/>
    </location>
</feature>
<protein>
    <submittedName>
        <fullName evidence="2">Uncharacterized protein</fullName>
    </submittedName>
</protein>
<organism evidence="2 3">
    <name type="scientific">Channa striata</name>
    <name type="common">Snakehead murrel</name>
    <name type="synonym">Ophicephalus striatus</name>
    <dbReference type="NCBI Taxonomy" id="64152"/>
    <lineage>
        <taxon>Eukaryota</taxon>
        <taxon>Metazoa</taxon>
        <taxon>Chordata</taxon>
        <taxon>Craniata</taxon>
        <taxon>Vertebrata</taxon>
        <taxon>Euteleostomi</taxon>
        <taxon>Actinopterygii</taxon>
        <taxon>Neopterygii</taxon>
        <taxon>Teleostei</taxon>
        <taxon>Neoteleostei</taxon>
        <taxon>Acanthomorphata</taxon>
        <taxon>Anabantaria</taxon>
        <taxon>Anabantiformes</taxon>
        <taxon>Channoidei</taxon>
        <taxon>Channidae</taxon>
        <taxon>Channa</taxon>
    </lineage>
</organism>
<accession>A0AA88M8P5</accession>
<dbReference type="EMBL" id="JAUPFM010000013">
    <property type="protein sequence ID" value="KAK2833053.1"/>
    <property type="molecule type" value="Genomic_DNA"/>
</dbReference>
<evidence type="ECO:0000313" key="3">
    <source>
        <dbReference type="Proteomes" id="UP001187415"/>
    </source>
</evidence>
<evidence type="ECO:0000256" key="1">
    <source>
        <dbReference type="SAM" id="MobiDB-lite"/>
    </source>
</evidence>
<feature type="compositionally biased region" description="Low complexity" evidence="1">
    <location>
        <begin position="33"/>
        <end position="45"/>
    </location>
</feature>
<dbReference type="Proteomes" id="UP001187415">
    <property type="component" value="Unassembled WGS sequence"/>
</dbReference>
<feature type="compositionally biased region" description="Basic and acidic residues" evidence="1">
    <location>
        <begin position="68"/>
        <end position="86"/>
    </location>
</feature>